<evidence type="ECO:0000313" key="1">
    <source>
        <dbReference type="EMBL" id="KAI8015570.1"/>
    </source>
</evidence>
<accession>A0ACC0HSX0</accession>
<reference evidence="1 2" key="1">
    <citation type="journal article" date="2022" name="Plant J.">
        <title>Chromosome-level genome of Camellia lanceoleosa provides a valuable resource for understanding genome evolution and self-incompatibility.</title>
        <authorList>
            <person name="Gong W."/>
            <person name="Xiao S."/>
            <person name="Wang L."/>
            <person name="Liao Z."/>
            <person name="Chang Y."/>
            <person name="Mo W."/>
            <person name="Hu G."/>
            <person name="Li W."/>
            <person name="Zhao G."/>
            <person name="Zhu H."/>
            <person name="Hu X."/>
            <person name="Ji K."/>
            <person name="Xiang X."/>
            <person name="Song Q."/>
            <person name="Yuan D."/>
            <person name="Jin S."/>
            <person name="Zhang L."/>
        </authorList>
    </citation>
    <scope>NUCLEOTIDE SEQUENCE [LARGE SCALE GENOMIC DNA]</scope>
    <source>
        <strain evidence="1">SQ_2022a</strain>
    </source>
</reference>
<evidence type="ECO:0000313" key="2">
    <source>
        <dbReference type="Proteomes" id="UP001060215"/>
    </source>
</evidence>
<name>A0ACC0HSX0_9ERIC</name>
<organism evidence="1 2">
    <name type="scientific">Camellia lanceoleosa</name>
    <dbReference type="NCBI Taxonomy" id="1840588"/>
    <lineage>
        <taxon>Eukaryota</taxon>
        <taxon>Viridiplantae</taxon>
        <taxon>Streptophyta</taxon>
        <taxon>Embryophyta</taxon>
        <taxon>Tracheophyta</taxon>
        <taxon>Spermatophyta</taxon>
        <taxon>Magnoliopsida</taxon>
        <taxon>eudicotyledons</taxon>
        <taxon>Gunneridae</taxon>
        <taxon>Pentapetalae</taxon>
        <taxon>asterids</taxon>
        <taxon>Ericales</taxon>
        <taxon>Theaceae</taxon>
        <taxon>Camellia</taxon>
    </lineage>
</organism>
<comment type="caution">
    <text evidence="1">The sequence shown here is derived from an EMBL/GenBank/DDBJ whole genome shotgun (WGS) entry which is preliminary data.</text>
</comment>
<keyword evidence="2" id="KW-1185">Reference proteome</keyword>
<protein>
    <submittedName>
        <fullName evidence="1">Wall-associated receptor kinase-like 14</fullName>
    </submittedName>
</protein>
<gene>
    <name evidence="1" type="ORF">LOK49_LG05G03552</name>
</gene>
<proteinExistence type="predicted"/>
<dbReference type="Proteomes" id="UP001060215">
    <property type="component" value="Chromosome 4"/>
</dbReference>
<sequence>MRWCSAVLPISVRVLRRLPNPPLQCTANGTAVIDGFPVQTVTSDTILINLPPNATVRFNSRPPLHPKLRTHFEKRNLLQNCTLPITACVIPTTMVQTHFELLDCGSKKKNNISCYSEQNKENKFINYSNVKSQGCESLFSAISVSSMGNSSAESLDVQVVQLCGGPRGKVCVRAMRFVRMSRRRLMDGEDIGVSAWMGPSEMDSSACNPAKYMSGECGGATRVGVLVGALKAVDFNRSQNEVNLASLAGQDRERKVDEIIDPLLEAQTDAWTLSSVHKVAVLAFRCLAYDRDTRPSMIEVAMELEQTGLSRWASSEGNVIVSVKCIILLYII</sequence>
<dbReference type="EMBL" id="CM045761">
    <property type="protein sequence ID" value="KAI8015570.1"/>
    <property type="molecule type" value="Genomic_DNA"/>
</dbReference>